<evidence type="ECO:0000256" key="2">
    <source>
        <dbReference type="SAM" id="SignalP"/>
    </source>
</evidence>
<dbReference type="InterPro" id="IPR000215">
    <property type="entry name" value="Serpin_fam"/>
</dbReference>
<dbReference type="PROSITE" id="PS00284">
    <property type="entry name" value="SERPIN"/>
    <property type="match status" value="1"/>
</dbReference>
<feature type="domain" description="Serpin" evidence="3">
    <location>
        <begin position="51"/>
        <end position="410"/>
    </location>
</feature>
<dbReference type="InterPro" id="IPR023795">
    <property type="entry name" value="Serpin_CS"/>
</dbReference>
<dbReference type="InterPro" id="IPR036186">
    <property type="entry name" value="Serpin_sf"/>
</dbReference>
<feature type="chain" id="PRO_5005591503" description="Serpin domain-containing protein" evidence="2">
    <location>
        <begin position="19"/>
        <end position="414"/>
    </location>
</feature>
<dbReference type="STRING" id="1409788.NC99_46240"/>
<dbReference type="InterPro" id="IPR042185">
    <property type="entry name" value="Serpin_sf_2"/>
</dbReference>
<dbReference type="CDD" id="cd19588">
    <property type="entry name" value="serpin_miropin-like"/>
    <property type="match status" value="1"/>
</dbReference>
<feature type="signal peptide" evidence="2">
    <location>
        <begin position="1"/>
        <end position="18"/>
    </location>
</feature>
<organism evidence="4 5">
    <name type="scientific">Sunxiuqinia dokdonensis</name>
    <dbReference type="NCBI Taxonomy" id="1409788"/>
    <lineage>
        <taxon>Bacteria</taxon>
        <taxon>Pseudomonadati</taxon>
        <taxon>Bacteroidota</taxon>
        <taxon>Bacteroidia</taxon>
        <taxon>Marinilabiliales</taxon>
        <taxon>Prolixibacteraceae</taxon>
        <taxon>Sunxiuqinia</taxon>
    </lineage>
</organism>
<dbReference type="Proteomes" id="UP000036958">
    <property type="component" value="Unassembled WGS sequence"/>
</dbReference>
<proteinExistence type="inferred from homology"/>
<reference evidence="5" key="1">
    <citation type="submission" date="2015-07" db="EMBL/GenBank/DDBJ databases">
        <title>Genome sequencing of Sunxiuqinia dokdonensis strain SK.</title>
        <authorList>
            <person name="Ahn S."/>
            <person name="Kim B.-C."/>
        </authorList>
    </citation>
    <scope>NUCLEOTIDE SEQUENCE [LARGE SCALE GENOMIC DNA]</scope>
    <source>
        <strain evidence="5">SK</strain>
    </source>
</reference>
<dbReference type="Pfam" id="PF00079">
    <property type="entry name" value="Serpin"/>
    <property type="match status" value="1"/>
</dbReference>
<gene>
    <name evidence="4" type="ORF">NC99_46240</name>
</gene>
<evidence type="ECO:0000259" key="3">
    <source>
        <dbReference type="SMART" id="SM00093"/>
    </source>
</evidence>
<evidence type="ECO:0000313" key="4">
    <source>
        <dbReference type="EMBL" id="KOH42536.1"/>
    </source>
</evidence>
<keyword evidence="5" id="KW-1185">Reference proteome</keyword>
<dbReference type="FunFam" id="3.30.497.10:FF:000001">
    <property type="entry name" value="Serine protease inhibitor"/>
    <property type="match status" value="1"/>
</dbReference>
<sequence length="414" mass="46104">MKTIVLFLSLLLASPLLKSCSNSVVDEGEVTDIELDLKSEQIVEADNAFGLELLREVNAELEEGKNLMISPLSVSLALAMAYNGAGGDTKTQMEMVLHKAGLSSEQINEAYKTLVAALGSHDPKVELSIANAIFHRDDFSVKPDFISTKKNFYDAEVEALDFNNEDATLSRVNGWVKDKTRDKIDKIIEQVSANDVMYLINAIYFNGKWTYQFKKGDTSNRPFYTEDGGELQVPTMMLEPTTLNYTSTNTFELLELPYGSDKYSMLVFLPKADHTTSEVIESLTPSALDGWMESMYKSNLKVYLPKFEFEYDNSLVDNLKSLEMIDAFDPGLSDFSGIADRSDLYISEVKHKTFVKVDEEGTEAAAVTGVTVGVTSVGPDPVFQVDRPFVFAIREKDTNAFLFLGKVNNPLLHE</sequence>
<accession>A0A0L8V291</accession>
<dbReference type="InterPro" id="IPR023796">
    <property type="entry name" value="Serpin_dom"/>
</dbReference>
<keyword evidence="2" id="KW-0732">Signal</keyword>
<dbReference type="SMART" id="SM00093">
    <property type="entry name" value="SERPIN"/>
    <property type="match status" value="1"/>
</dbReference>
<dbReference type="GO" id="GO:0005615">
    <property type="term" value="C:extracellular space"/>
    <property type="evidence" value="ECO:0007669"/>
    <property type="project" value="InterPro"/>
</dbReference>
<dbReference type="GO" id="GO:0004867">
    <property type="term" value="F:serine-type endopeptidase inhibitor activity"/>
    <property type="evidence" value="ECO:0007669"/>
    <property type="project" value="InterPro"/>
</dbReference>
<dbReference type="Gene3D" id="2.30.39.10">
    <property type="entry name" value="Alpha-1-antitrypsin, domain 1"/>
    <property type="match status" value="1"/>
</dbReference>
<evidence type="ECO:0000313" key="5">
    <source>
        <dbReference type="Proteomes" id="UP000036958"/>
    </source>
</evidence>
<dbReference type="AlphaFoldDB" id="A0A0L8V291"/>
<comment type="caution">
    <text evidence="4">The sequence shown here is derived from an EMBL/GenBank/DDBJ whole genome shotgun (WGS) entry which is preliminary data.</text>
</comment>
<dbReference type="OrthoDB" id="9764871at2"/>
<dbReference type="PANTHER" id="PTHR11461:SF211">
    <property type="entry name" value="GH10112P-RELATED"/>
    <property type="match status" value="1"/>
</dbReference>
<dbReference type="InterPro" id="IPR042178">
    <property type="entry name" value="Serpin_sf_1"/>
</dbReference>
<dbReference type="PATRIC" id="fig|1409788.3.peg.4733"/>
<dbReference type="RefSeq" id="WP_157625143.1">
    <property type="nucleotide sequence ID" value="NZ_LGIA01000224.1"/>
</dbReference>
<protein>
    <recommendedName>
        <fullName evidence="3">Serpin domain-containing protein</fullName>
    </recommendedName>
</protein>
<dbReference type="SUPFAM" id="SSF56574">
    <property type="entry name" value="Serpins"/>
    <property type="match status" value="1"/>
</dbReference>
<name>A0A0L8V291_9BACT</name>
<comment type="similarity">
    <text evidence="1">Belongs to the serpin family.</text>
</comment>
<evidence type="ECO:0000256" key="1">
    <source>
        <dbReference type="RuleBase" id="RU000411"/>
    </source>
</evidence>
<dbReference type="PANTHER" id="PTHR11461">
    <property type="entry name" value="SERINE PROTEASE INHIBITOR, SERPIN"/>
    <property type="match status" value="1"/>
</dbReference>
<dbReference type="EMBL" id="LGIA01000224">
    <property type="protein sequence ID" value="KOH42536.1"/>
    <property type="molecule type" value="Genomic_DNA"/>
</dbReference>
<dbReference type="Gene3D" id="3.30.497.10">
    <property type="entry name" value="Antithrombin, subunit I, domain 2"/>
    <property type="match status" value="1"/>
</dbReference>